<name>A0A9D2DSM6_9FIRM</name>
<evidence type="ECO:0000256" key="8">
    <source>
        <dbReference type="RuleBase" id="RU362118"/>
    </source>
</evidence>
<dbReference type="GO" id="GO:0047982">
    <property type="term" value="F:homocysteine desulfhydrase activity"/>
    <property type="evidence" value="ECO:0007669"/>
    <property type="project" value="UniProtKB-EC"/>
</dbReference>
<dbReference type="PIRSF" id="PIRSF001434">
    <property type="entry name" value="CGS"/>
    <property type="match status" value="1"/>
</dbReference>
<evidence type="ECO:0000313" key="10">
    <source>
        <dbReference type="Proteomes" id="UP000824041"/>
    </source>
</evidence>
<comment type="catalytic activity">
    <reaction evidence="5">
        <text>L-homocysteine + H2O = 2-oxobutanoate + hydrogen sulfide + NH4(+) + H(+)</text>
        <dbReference type="Rhea" id="RHEA:14501"/>
        <dbReference type="ChEBI" id="CHEBI:15377"/>
        <dbReference type="ChEBI" id="CHEBI:15378"/>
        <dbReference type="ChEBI" id="CHEBI:16763"/>
        <dbReference type="ChEBI" id="CHEBI:28938"/>
        <dbReference type="ChEBI" id="CHEBI:29919"/>
        <dbReference type="ChEBI" id="CHEBI:58199"/>
        <dbReference type="EC" id="4.4.1.2"/>
    </reaction>
    <physiologicalReaction direction="left-to-right" evidence="5">
        <dbReference type="Rhea" id="RHEA:14502"/>
    </physiologicalReaction>
</comment>
<dbReference type="InterPro" id="IPR015424">
    <property type="entry name" value="PyrdxlP-dep_Trfase"/>
</dbReference>
<feature type="modified residue" description="N6-(pyridoxal phosphate)lysine" evidence="7">
    <location>
        <position position="206"/>
    </location>
</feature>
<dbReference type="GO" id="GO:0005737">
    <property type="term" value="C:cytoplasm"/>
    <property type="evidence" value="ECO:0007669"/>
    <property type="project" value="TreeGrafter"/>
</dbReference>
<dbReference type="EMBL" id="DXBU01000074">
    <property type="protein sequence ID" value="HIZ22219.1"/>
    <property type="molecule type" value="Genomic_DNA"/>
</dbReference>
<dbReference type="Gene3D" id="3.40.640.10">
    <property type="entry name" value="Type I PLP-dependent aspartate aminotransferase-like (Major domain)"/>
    <property type="match status" value="1"/>
</dbReference>
<evidence type="ECO:0000256" key="4">
    <source>
        <dbReference type="ARBA" id="ARBA00047199"/>
    </source>
</evidence>
<proteinExistence type="inferred from homology"/>
<evidence type="ECO:0000256" key="2">
    <source>
        <dbReference type="ARBA" id="ARBA00022898"/>
    </source>
</evidence>
<dbReference type="GO" id="GO:0019346">
    <property type="term" value="P:transsulfuration"/>
    <property type="evidence" value="ECO:0007669"/>
    <property type="project" value="InterPro"/>
</dbReference>
<evidence type="ECO:0000256" key="5">
    <source>
        <dbReference type="ARBA" id="ARBA00048780"/>
    </source>
</evidence>
<dbReference type="GO" id="GO:0008483">
    <property type="term" value="F:transaminase activity"/>
    <property type="evidence" value="ECO:0007669"/>
    <property type="project" value="UniProtKB-KW"/>
</dbReference>
<organism evidence="9 10">
    <name type="scientific">Candidatus Blautia faecigallinarum</name>
    <dbReference type="NCBI Taxonomy" id="2838488"/>
    <lineage>
        <taxon>Bacteria</taxon>
        <taxon>Bacillati</taxon>
        <taxon>Bacillota</taxon>
        <taxon>Clostridia</taxon>
        <taxon>Lachnospirales</taxon>
        <taxon>Lachnospiraceae</taxon>
        <taxon>Blautia</taxon>
    </lineage>
</organism>
<dbReference type="PANTHER" id="PTHR11808:SF80">
    <property type="entry name" value="CYSTATHIONINE GAMMA-LYASE"/>
    <property type="match status" value="1"/>
</dbReference>
<evidence type="ECO:0000256" key="1">
    <source>
        <dbReference type="ARBA" id="ARBA00001933"/>
    </source>
</evidence>
<comment type="cofactor">
    <cofactor evidence="1 8">
        <name>pyridoxal 5'-phosphate</name>
        <dbReference type="ChEBI" id="CHEBI:597326"/>
    </cofactor>
</comment>
<dbReference type="InterPro" id="IPR000277">
    <property type="entry name" value="Cys/Met-Metab_PyrdxlP-dep_enz"/>
</dbReference>
<reference evidence="9" key="2">
    <citation type="submission" date="2021-04" db="EMBL/GenBank/DDBJ databases">
        <authorList>
            <person name="Gilroy R."/>
        </authorList>
    </citation>
    <scope>NUCLEOTIDE SEQUENCE</scope>
    <source>
        <strain evidence="9">14324</strain>
    </source>
</reference>
<reference evidence="9" key="1">
    <citation type="journal article" date="2021" name="PeerJ">
        <title>Extensive microbial diversity within the chicken gut microbiome revealed by metagenomics and culture.</title>
        <authorList>
            <person name="Gilroy R."/>
            <person name="Ravi A."/>
            <person name="Getino M."/>
            <person name="Pursley I."/>
            <person name="Horton D.L."/>
            <person name="Alikhan N.F."/>
            <person name="Baker D."/>
            <person name="Gharbi K."/>
            <person name="Hall N."/>
            <person name="Watson M."/>
            <person name="Adriaenssens E.M."/>
            <person name="Foster-Nyarko E."/>
            <person name="Jarju S."/>
            <person name="Secka A."/>
            <person name="Antonio M."/>
            <person name="Oren A."/>
            <person name="Chaudhuri R.R."/>
            <person name="La Ragione R."/>
            <person name="Hildebrand F."/>
            <person name="Pallen M.J."/>
        </authorList>
    </citation>
    <scope>NUCLEOTIDE SEQUENCE</scope>
    <source>
        <strain evidence="9">14324</strain>
    </source>
</reference>
<comment type="caution">
    <text evidence="9">The sequence shown here is derived from an EMBL/GenBank/DDBJ whole genome shotgun (WGS) entry which is preliminary data.</text>
</comment>
<dbReference type="AlphaFoldDB" id="A0A9D2DSM6"/>
<dbReference type="Pfam" id="PF01053">
    <property type="entry name" value="Cys_Met_Meta_PP"/>
    <property type="match status" value="1"/>
</dbReference>
<evidence type="ECO:0000256" key="6">
    <source>
        <dbReference type="ARBA" id="ARBA00052699"/>
    </source>
</evidence>
<dbReference type="Proteomes" id="UP000824041">
    <property type="component" value="Unassembled WGS sequence"/>
</dbReference>
<dbReference type="FunFam" id="3.40.640.10:FF:000046">
    <property type="entry name" value="Cystathionine gamma-lyase"/>
    <property type="match status" value="1"/>
</dbReference>
<evidence type="ECO:0000256" key="7">
    <source>
        <dbReference type="PIRSR" id="PIRSR001434-2"/>
    </source>
</evidence>
<gene>
    <name evidence="9" type="ORF">IAA21_05405</name>
</gene>
<evidence type="ECO:0000256" key="3">
    <source>
        <dbReference type="ARBA" id="ARBA00047175"/>
    </source>
</evidence>
<accession>A0A9D2DSM6</accession>
<comment type="catalytic activity">
    <reaction evidence="6">
        <text>L-methionine + H2O = methanethiol + 2-oxobutanoate + NH4(+)</text>
        <dbReference type="Rhea" id="RHEA:23800"/>
        <dbReference type="ChEBI" id="CHEBI:15377"/>
        <dbReference type="ChEBI" id="CHEBI:16007"/>
        <dbReference type="ChEBI" id="CHEBI:16763"/>
        <dbReference type="ChEBI" id="CHEBI:28938"/>
        <dbReference type="ChEBI" id="CHEBI:57844"/>
        <dbReference type="EC" id="4.4.1.11"/>
    </reaction>
    <physiologicalReaction direction="left-to-right" evidence="6">
        <dbReference type="Rhea" id="RHEA:23801"/>
    </physiologicalReaction>
</comment>
<keyword evidence="9" id="KW-0808">Transferase</keyword>
<keyword evidence="2 7" id="KW-0663">Pyridoxal phosphate</keyword>
<dbReference type="CDD" id="cd00614">
    <property type="entry name" value="CGS_like"/>
    <property type="match status" value="1"/>
</dbReference>
<protein>
    <recommendedName>
        <fullName evidence="3">homocysteine desulfhydrase</fullName>
        <ecNumber evidence="3">4.4.1.2</ecNumber>
    </recommendedName>
    <alternativeName>
        <fullName evidence="4">Homocysteine desulfhydrase</fullName>
    </alternativeName>
</protein>
<keyword evidence="9" id="KW-0032">Aminotransferase</keyword>
<dbReference type="InterPro" id="IPR015422">
    <property type="entry name" value="PyrdxlP-dep_Trfase_small"/>
</dbReference>
<dbReference type="EC" id="4.4.1.2" evidence="3"/>
<evidence type="ECO:0000313" key="9">
    <source>
        <dbReference type="EMBL" id="HIZ22219.1"/>
    </source>
</evidence>
<dbReference type="SUPFAM" id="SSF53383">
    <property type="entry name" value="PLP-dependent transferases"/>
    <property type="match status" value="1"/>
</dbReference>
<dbReference type="InterPro" id="IPR015421">
    <property type="entry name" value="PyrdxlP-dep_Trfase_major"/>
</dbReference>
<dbReference type="Gene3D" id="3.90.1150.10">
    <property type="entry name" value="Aspartate Aminotransferase, domain 1"/>
    <property type="match status" value="1"/>
</dbReference>
<comment type="similarity">
    <text evidence="8">Belongs to the trans-sulfuration enzymes family.</text>
</comment>
<dbReference type="GO" id="GO:0018826">
    <property type="term" value="F:methionine gamma-lyase activity"/>
    <property type="evidence" value="ECO:0007669"/>
    <property type="project" value="UniProtKB-EC"/>
</dbReference>
<sequence>MDQDLMALTHTADEYDRYLHAVVPPVFMNSLHVYDRFEDYCNVDVFKDDEYIYGRSSNPTVHVLERKIAALEHGSRAVVFSSGMAACTAAIMATCKAGSHLICMKNIYEPIKRFLSTVGIPNLNFSVTYVSGNDLQEIEDSIQENTALMILESPATFVFRVIDIEAVTAIARKHNVKTYIDNTCLTPIFQKPLDMGVDIVMHTMSKYIGGHSDIIGGVLVSKDEELMRRMMEEMREWFGGIIGPMEGWLAIRGLRTLEVRMKRHQQVAMAVAEYLEKSDKVKEVYYTGLASHPQADIIKRQQKGHSSLMSIELDASTEKAIEFIDHLRLFGKGCSWGGFESLALCPVYMEPEEEVKTLGVDRGLIRLYCGLEGEENLLEDIEAALKLL</sequence>
<dbReference type="PANTHER" id="PTHR11808">
    <property type="entry name" value="TRANS-SULFURATION ENZYME FAMILY MEMBER"/>
    <property type="match status" value="1"/>
</dbReference>
<dbReference type="GO" id="GO:0030170">
    <property type="term" value="F:pyridoxal phosphate binding"/>
    <property type="evidence" value="ECO:0007669"/>
    <property type="project" value="InterPro"/>
</dbReference>